<dbReference type="AlphaFoldDB" id="A0A6J4UDP8"/>
<sequence length="368" mass="39016">MTETAMTAPSATTATLSVPGDAAVDLHLHTHASDGAWTPEGLVDHLVERGFRVVSVCDHDTQWSVPEVTRLGTERGLYVVPGVEVTTRWSDRQWHLLVYGIVPGRTDEAAAPFQALLAETDTQLQRLAADARDRYVAAGKDLPGLADLHADRPMWPYHVLMAAIGAGHVKDLKEAAETLVSLGGEFTADQPLERVVEAAHLAGGICVVAHPGRSDSVGVMTAADLDRMLETIPLDGLEGHYRSYTDEQTALYRGLAADRGMLISCGSDSHALGKPVDPRPWQARWCAGLLARLGVAVTPDHPGERAWACGRDPLAVIPEPEKPAGPATTAEGSDVGTPTGDQRASDPPAEVLTDVAARVDAAEVPSPS</sequence>
<dbReference type="PANTHER" id="PTHR42924:SF3">
    <property type="entry name" value="POLYMERASE_HISTIDINOL PHOSPHATASE N-TERMINAL DOMAIN-CONTAINING PROTEIN"/>
    <property type="match status" value="1"/>
</dbReference>
<evidence type="ECO:0000256" key="1">
    <source>
        <dbReference type="SAM" id="MobiDB-lite"/>
    </source>
</evidence>
<feature type="domain" description="Polymerase/histidinol phosphatase N-terminal" evidence="2">
    <location>
        <begin position="24"/>
        <end position="89"/>
    </location>
</feature>
<dbReference type="SMART" id="SM00481">
    <property type="entry name" value="POLIIIAc"/>
    <property type="match status" value="1"/>
</dbReference>
<dbReference type="InterPro" id="IPR016195">
    <property type="entry name" value="Pol/histidinol_Pase-like"/>
</dbReference>
<dbReference type="PANTHER" id="PTHR42924">
    <property type="entry name" value="EXONUCLEASE"/>
    <property type="match status" value="1"/>
</dbReference>
<dbReference type="Gene3D" id="3.20.20.140">
    <property type="entry name" value="Metal-dependent hydrolases"/>
    <property type="match status" value="1"/>
</dbReference>
<name>A0A6J4UDP8_9BACT</name>
<dbReference type="CDD" id="cd07438">
    <property type="entry name" value="PHP_HisPPase_AMP"/>
    <property type="match status" value="1"/>
</dbReference>
<dbReference type="Gene3D" id="1.10.150.650">
    <property type="match status" value="1"/>
</dbReference>
<dbReference type="InterPro" id="IPR003141">
    <property type="entry name" value="Pol/His_phosphatase_N"/>
</dbReference>
<feature type="region of interest" description="Disordered" evidence="1">
    <location>
        <begin position="315"/>
        <end position="351"/>
    </location>
</feature>
<evidence type="ECO:0000313" key="3">
    <source>
        <dbReference type="EMBL" id="CAA9547878.1"/>
    </source>
</evidence>
<accession>A0A6J4UDP8</accession>
<dbReference type="GO" id="GO:0035312">
    <property type="term" value="F:5'-3' DNA exonuclease activity"/>
    <property type="evidence" value="ECO:0007669"/>
    <property type="project" value="TreeGrafter"/>
</dbReference>
<organism evidence="3">
    <name type="scientific">uncultured Thermomicrobiales bacterium</name>
    <dbReference type="NCBI Taxonomy" id="1645740"/>
    <lineage>
        <taxon>Bacteria</taxon>
        <taxon>Pseudomonadati</taxon>
        <taxon>Thermomicrobiota</taxon>
        <taxon>Thermomicrobia</taxon>
        <taxon>Thermomicrobiales</taxon>
        <taxon>environmental samples</taxon>
    </lineage>
</organism>
<gene>
    <name evidence="3" type="ORF">AVDCRST_MAG70-673</name>
</gene>
<dbReference type="EMBL" id="CADCWH010000104">
    <property type="protein sequence ID" value="CAA9547878.1"/>
    <property type="molecule type" value="Genomic_DNA"/>
</dbReference>
<dbReference type="GO" id="GO:0004534">
    <property type="term" value="F:5'-3' RNA exonuclease activity"/>
    <property type="evidence" value="ECO:0007669"/>
    <property type="project" value="TreeGrafter"/>
</dbReference>
<proteinExistence type="predicted"/>
<protein>
    <submittedName>
        <fullName evidence="3">COG0613, Predicted metal-dependent phosphoesterases (PHP family)</fullName>
    </submittedName>
</protein>
<reference evidence="3" key="1">
    <citation type="submission" date="2020-02" db="EMBL/GenBank/DDBJ databases">
        <authorList>
            <person name="Meier V. D."/>
        </authorList>
    </citation>
    <scope>NUCLEOTIDE SEQUENCE</scope>
    <source>
        <strain evidence="3">AVDCRST_MAG70</strain>
    </source>
</reference>
<dbReference type="SUPFAM" id="SSF89550">
    <property type="entry name" value="PHP domain-like"/>
    <property type="match status" value="1"/>
</dbReference>
<dbReference type="InterPro" id="IPR052018">
    <property type="entry name" value="PHP_domain"/>
</dbReference>
<evidence type="ECO:0000259" key="2">
    <source>
        <dbReference type="SMART" id="SM00481"/>
    </source>
</evidence>